<sequence length="778" mass="85746">MHMARLPSYGEAISGGHWLDLVAPYVAVCDYARACRVSCVFYNQFAPRLWNDPLQTFRLLGLLPHQVRAATRQLVTSLDFRGFVSGCSALIDYQGFSKTLQLFRIRFPAIRCIVLDGLVDYNPAELLRPRNVADFCPDGSVPLPLVLSLGHCSLPLPNNFFLEGYWRQLVYLDVSDIPGSLHGLTSNASIHIVLPNLRILKVRGREMKDESLMSVLHSFGDCLWSVDLSRNSLTDAAVRLLASRFLSRPTVQTDAYFATEGKISVIKDAEGKVVRSNSFGDFIYISESSWSSAFSHPERHLADSPAYDPNAQWRLGGHECLRVDNVEDAKTSMAGGVGKPIPDWNDVQATENGRGPGVLTHLHLGGNANFTVKGVSQLFRQANGHLRHFDCEAPSIFTSVKTQTRLSGALGCSHLFRPVMASNLQSLRIHHSLVTQAPTVRDPSMSAMECVLFAETVLRERAEIAFPIAFIPDLNPRLQSLTLTCLPRISTGPLIDRLIRFLQLAAEQEKAIQSTVDTNSRRSPTMLRGLRHIRLEFGATPSDNETNGLEDLDTGALLRLSKDDFSFFGEGGWDLERNHVRADADDRRAKRIAERSGSPISIKIESDDASQTKQPVRLAHYPLPATVDVDGTHEHVRATVQWEDKAVGVYVWVGTGILGVDHAVNAYMSNLANHSLQTDIGPATPDQTAAGVPSGVCVFNAAWDAILFTEVKKDPLGRAPSQELRDVVQAIRQFRIGTRAAYAARRRIRGSSDEGGNLAKVPLVQDHWSGNLEILLGG</sequence>
<dbReference type="HOGENOM" id="CLU_021422_1_0_1"/>
<dbReference type="OrthoDB" id="5213490at2759"/>
<dbReference type="AlphaFoldDB" id="F0X708"/>
<dbReference type="Proteomes" id="UP000007796">
    <property type="component" value="Unassembled WGS sequence"/>
</dbReference>
<evidence type="ECO:0000313" key="1">
    <source>
        <dbReference type="EMBL" id="EFX06446.1"/>
    </source>
</evidence>
<protein>
    <submittedName>
        <fullName evidence="1">Leucine rich repeat domain containing protein</fullName>
    </submittedName>
</protein>
<dbReference type="InterPro" id="IPR032675">
    <property type="entry name" value="LRR_dom_sf"/>
</dbReference>
<dbReference type="eggNOG" id="ENOG502S6PB">
    <property type="taxonomic scope" value="Eukaryota"/>
</dbReference>
<gene>
    <name evidence="1" type="ORF">CMQ_6767</name>
</gene>
<dbReference type="SUPFAM" id="SSF52047">
    <property type="entry name" value="RNI-like"/>
    <property type="match status" value="1"/>
</dbReference>
<dbReference type="RefSeq" id="XP_014175928.1">
    <property type="nucleotide sequence ID" value="XM_014320453.1"/>
</dbReference>
<accession>F0X708</accession>
<proteinExistence type="predicted"/>
<organism evidence="2">
    <name type="scientific">Grosmannia clavigera (strain kw1407 / UAMH 11150)</name>
    <name type="common">Blue stain fungus</name>
    <name type="synonym">Graphiocladiella clavigera</name>
    <dbReference type="NCBI Taxonomy" id="655863"/>
    <lineage>
        <taxon>Eukaryota</taxon>
        <taxon>Fungi</taxon>
        <taxon>Dikarya</taxon>
        <taxon>Ascomycota</taxon>
        <taxon>Pezizomycotina</taxon>
        <taxon>Sordariomycetes</taxon>
        <taxon>Sordariomycetidae</taxon>
        <taxon>Ophiostomatales</taxon>
        <taxon>Ophiostomataceae</taxon>
        <taxon>Leptographium</taxon>
    </lineage>
</organism>
<keyword evidence="2" id="KW-1185">Reference proteome</keyword>
<dbReference type="Gene3D" id="3.80.10.10">
    <property type="entry name" value="Ribonuclease Inhibitor"/>
    <property type="match status" value="1"/>
</dbReference>
<reference evidence="1 2" key="1">
    <citation type="journal article" date="2011" name="Proc. Natl. Acad. Sci. U.S.A.">
        <title>Genome and transcriptome analyses of the mountain pine beetle-fungal symbiont Grosmannia clavigera, a lodgepole pine pathogen.</title>
        <authorList>
            <person name="DiGuistini S."/>
            <person name="Wang Y."/>
            <person name="Liao N.Y."/>
            <person name="Taylor G."/>
            <person name="Tanguay P."/>
            <person name="Feau N."/>
            <person name="Henrissat B."/>
            <person name="Chan S.K."/>
            <person name="Hesse-Orce U."/>
            <person name="Alamouti S.M."/>
            <person name="Tsui C.K.M."/>
            <person name="Docking R.T."/>
            <person name="Levasseur A."/>
            <person name="Haridas S."/>
            <person name="Robertson G."/>
            <person name="Birol I."/>
            <person name="Holt R.A."/>
            <person name="Marra M.A."/>
            <person name="Hamelin R.C."/>
            <person name="Hirst M."/>
            <person name="Jones S.J.M."/>
            <person name="Bohlmann J."/>
            <person name="Breuil C."/>
        </authorList>
    </citation>
    <scope>NUCLEOTIDE SEQUENCE [LARGE SCALE GENOMIC DNA]</scope>
    <source>
        <strain evidence="2">kw1407 / UAMH 11150</strain>
    </source>
</reference>
<name>F0X708_GROCL</name>
<dbReference type="InParanoid" id="F0X708"/>
<evidence type="ECO:0000313" key="2">
    <source>
        <dbReference type="Proteomes" id="UP000007796"/>
    </source>
</evidence>
<dbReference type="EMBL" id="GL629729">
    <property type="protein sequence ID" value="EFX06446.1"/>
    <property type="molecule type" value="Genomic_DNA"/>
</dbReference>
<dbReference type="GeneID" id="25980236"/>